<gene>
    <name evidence="4" type="ORF">Aple_052860</name>
</gene>
<comment type="caution">
    <text evidence="4">The sequence shown here is derived from an EMBL/GenBank/DDBJ whole genome shotgun (WGS) entry which is preliminary data.</text>
</comment>
<dbReference type="EMBL" id="BLAF01000030">
    <property type="protein sequence ID" value="GES22389.1"/>
    <property type="molecule type" value="Genomic_DNA"/>
</dbReference>
<comment type="similarity">
    <text evidence="1">Belongs to the short-chain fatty acyl-CoA assimilation regulator (ScfR) family.</text>
</comment>
<dbReference type="Gene3D" id="1.10.10.2910">
    <property type="match status" value="1"/>
</dbReference>
<dbReference type="AlphaFoldDB" id="A0A5M3XQR7"/>
<dbReference type="Pfam" id="PF06114">
    <property type="entry name" value="Peptidase_M78"/>
    <property type="match status" value="1"/>
</dbReference>
<protein>
    <submittedName>
        <fullName evidence="4">XRE family transcriptional regulator</fullName>
    </submittedName>
</protein>
<dbReference type="PANTHER" id="PTHR36924">
    <property type="entry name" value="ANTITOXIN HIGA-1"/>
    <property type="match status" value="1"/>
</dbReference>
<evidence type="ECO:0000256" key="1">
    <source>
        <dbReference type="ARBA" id="ARBA00007227"/>
    </source>
</evidence>
<dbReference type="Gene3D" id="1.10.260.40">
    <property type="entry name" value="lambda repressor-like DNA-binding domains"/>
    <property type="match status" value="1"/>
</dbReference>
<dbReference type="PROSITE" id="PS50943">
    <property type="entry name" value="HTH_CROC1"/>
    <property type="match status" value="1"/>
</dbReference>
<dbReference type="Pfam" id="PF01381">
    <property type="entry name" value="HTH_3"/>
    <property type="match status" value="1"/>
</dbReference>
<dbReference type="InterPro" id="IPR013430">
    <property type="entry name" value="Toxin_antidote_HigA"/>
</dbReference>
<keyword evidence="2" id="KW-0238">DNA-binding</keyword>
<feature type="domain" description="HTH cro/C1-type" evidence="3">
    <location>
        <begin position="23"/>
        <end position="77"/>
    </location>
</feature>
<proteinExistence type="inferred from homology"/>
<dbReference type="InterPro" id="IPR001387">
    <property type="entry name" value="Cro/C1-type_HTH"/>
</dbReference>
<sequence>MADDLESYPTTEPDYAVPPGETIREFLDDLGMSQRQLATRLDLTPKHVNQLIQGLVPLSSEVALRLELVTGLSARMWNRLEADYQSTQRRLRQREDLAELTSWLAEMPVRELQSRGALPEQPKDKISRVQQLLAFFGVAHVSTYREIYEKPAVRFRKAKAYEANPGAVAAWLRMGELAAYDKVCQPFDKHGLQESLDRLRQLTLQPPKVFFPIMRDICSRHGVAVVMIPEIKGARASGATKWISPDKAMVLLSGRHKCDDQFWFTFFHEIAHVLKHGRSDVWIEDGHAIEDPRELQANQFAMDILIPPEDAKRLPDLRTLAKAQAFAAELGIAPSIVIGQLHRKDILPYRVGQKFKRKIDVADFEE</sequence>
<reference evidence="4 5" key="1">
    <citation type="submission" date="2019-10" db="EMBL/GenBank/DDBJ databases">
        <title>Whole genome shotgun sequence of Acrocarpospora pleiomorpha NBRC 16267.</title>
        <authorList>
            <person name="Ichikawa N."/>
            <person name="Kimura A."/>
            <person name="Kitahashi Y."/>
            <person name="Komaki H."/>
            <person name="Oguchi A."/>
        </authorList>
    </citation>
    <scope>NUCLEOTIDE SEQUENCE [LARGE SCALE GENOMIC DNA]</scope>
    <source>
        <strain evidence="4 5">NBRC 16267</strain>
    </source>
</reference>
<evidence type="ECO:0000259" key="3">
    <source>
        <dbReference type="PROSITE" id="PS50943"/>
    </source>
</evidence>
<dbReference type="RefSeq" id="WP_155347339.1">
    <property type="nucleotide sequence ID" value="NZ_BAAAHM010000015.1"/>
</dbReference>
<evidence type="ECO:0000256" key="2">
    <source>
        <dbReference type="ARBA" id="ARBA00023125"/>
    </source>
</evidence>
<dbReference type="SUPFAM" id="SSF47413">
    <property type="entry name" value="lambda repressor-like DNA-binding domains"/>
    <property type="match status" value="1"/>
</dbReference>
<dbReference type="NCBIfam" id="TIGR02607">
    <property type="entry name" value="antidote_HigA"/>
    <property type="match status" value="1"/>
</dbReference>
<organism evidence="4 5">
    <name type="scientific">Acrocarpospora pleiomorpha</name>
    <dbReference type="NCBI Taxonomy" id="90975"/>
    <lineage>
        <taxon>Bacteria</taxon>
        <taxon>Bacillati</taxon>
        <taxon>Actinomycetota</taxon>
        <taxon>Actinomycetes</taxon>
        <taxon>Streptosporangiales</taxon>
        <taxon>Streptosporangiaceae</taxon>
        <taxon>Acrocarpospora</taxon>
    </lineage>
</organism>
<dbReference type="InterPro" id="IPR010982">
    <property type="entry name" value="Lambda_DNA-bd_dom_sf"/>
</dbReference>
<dbReference type="SMART" id="SM00530">
    <property type="entry name" value="HTH_XRE"/>
    <property type="match status" value="1"/>
</dbReference>
<dbReference type="OrthoDB" id="9794834at2"/>
<dbReference type="PANTHER" id="PTHR36924:SF1">
    <property type="entry name" value="ANTITOXIN HIGA-1"/>
    <property type="match status" value="1"/>
</dbReference>
<dbReference type="Proteomes" id="UP000377595">
    <property type="component" value="Unassembled WGS sequence"/>
</dbReference>
<dbReference type="CDD" id="cd00093">
    <property type="entry name" value="HTH_XRE"/>
    <property type="match status" value="1"/>
</dbReference>
<evidence type="ECO:0000313" key="4">
    <source>
        <dbReference type="EMBL" id="GES22389.1"/>
    </source>
</evidence>
<keyword evidence="5" id="KW-1185">Reference proteome</keyword>
<dbReference type="GO" id="GO:0003677">
    <property type="term" value="F:DNA binding"/>
    <property type="evidence" value="ECO:0007669"/>
    <property type="project" value="UniProtKB-KW"/>
</dbReference>
<evidence type="ECO:0000313" key="5">
    <source>
        <dbReference type="Proteomes" id="UP000377595"/>
    </source>
</evidence>
<accession>A0A5M3XQR7</accession>
<name>A0A5M3XQR7_9ACTN</name>
<dbReference type="InterPro" id="IPR010359">
    <property type="entry name" value="IrrE_HExxH"/>
</dbReference>